<keyword evidence="6" id="KW-1185">Reference proteome</keyword>
<feature type="site" description="Important for autoinhibition of adenylyltransferase activity" evidence="3">
    <location>
        <position position="93"/>
    </location>
</feature>
<dbReference type="Proteomes" id="UP000266506">
    <property type="component" value="Unassembled WGS sequence"/>
</dbReference>
<keyword evidence="2" id="KW-0547">Nucleotide-binding</keyword>
<dbReference type="EMBL" id="QXEV01000001">
    <property type="protein sequence ID" value="RIA78524.1"/>
    <property type="molecule type" value="Genomic_DNA"/>
</dbReference>
<dbReference type="RefSeq" id="WP_119015268.1">
    <property type="nucleotide sequence ID" value="NZ_QXEV01000001.1"/>
</dbReference>
<proteinExistence type="predicted"/>
<feature type="active site" evidence="1">
    <location>
        <position position="223"/>
    </location>
</feature>
<dbReference type="Pfam" id="PF02661">
    <property type="entry name" value="Fic"/>
    <property type="match status" value="1"/>
</dbReference>
<feature type="domain" description="Fido" evidence="4">
    <location>
        <begin position="143"/>
        <end position="293"/>
    </location>
</feature>
<dbReference type="PROSITE" id="PS51459">
    <property type="entry name" value="FIDO"/>
    <property type="match status" value="1"/>
</dbReference>
<feature type="binding site" evidence="2">
    <location>
        <begin position="259"/>
        <end position="260"/>
    </location>
    <ligand>
        <name>ATP</name>
        <dbReference type="ChEBI" id="CHEBI:30616"/>
    </ligand>
</feature>
<evidence type="ECO:0000313" key="6">
    <source>
        <dbReference type="Proteomes" id="UP000266506"/>
    </source>
</evidence>
<feature type="binding site" evidence="2">
    <location>
        <begin position="227"/>
        <end position="234"/>
    </location>
    <ligand>
        <name>ATP</name>
        <dbReference type="ChEBI" id="CHEBI:30616"/>
    </ligand>
</feature>
<dbReference type="OrthoDB" id="9813719at2"/>
<gene>
    <name evidence="5" type="ORF">EI71_00085</name>
</gene>
<evidence type="ECO:0000259" key="4">
    <source>
        <dbReference type="PROSITE" id="PS51459"/>
    </source>
</evidence>
<keyword evidence="2" id="KW-0067">ATP-binding</keyword>
<protein>
    <submittedName>
        <fullName evidence="5">Fic family protein</fullName>
    </submittedName>
</protein>
<dbReference type="InterPro" id="IPR040198">
    <property type="entry name" value="Fido_containing"/>
</dbReference>
<dbReference type="GO" id="GO:0005524">
    <property type="term" value="F:ATP binding"/>
    <property type="evidence" value="ECO:0007669"/>
    <property type="project" value="UniProtKB-KW"/>
</dbReference>
<dbReference type="SUPFAM" id="SSF140931">
    <property type="entry name" value="Fic-like"/>
    <property type="match status" value="1"/>
</dbReference>
<evidence type="ECO:0000313" key="5">
    <source>
        <dbReference type="EMBL" id="RIA78524.1"/>
    </source>
</evidence>
<comment type="caution">
    <text evidence="5">The sequence shown here is derived from an EMBL/GenBank/DDBJ whole genome shotgun (WGS) entry which is preliminary data.</text>
</comment>
<dbReference type="PANTHER" id="PTHR13504:SF38">
    <property type="entry name" value="FIDO DOMAIN-CONTAINING PROTEIN"/>
    <property type="match status" value="1"/>
</dbReference>
<dbReference type="InParanoid" id="A0A397S894"/>
<evidence type="ECO:0000256" key="2">
    <source>
        <dbReference type="PIRSR" id="PIRSR640198-2"/>
    </source>
</evidence>
<dbReference type="PANTHER" id="PTHR13504">
    <property type="entry name" value="FIDO DOMAIN-CONTAINING PROTEIN DDB_G0283145"/>
    <property type="match status" value="1"/>
</dbReference>
<sequence length="296" mass="34778">MNYKTVKELSLEWNISERSIRDYCNKGRIPGAVLNGKTWLIPEDAVKPNRQIRHTNTKKKLLDILKLEKDTKRSGGIYHELQIEMTYNSNHIEGSQLTYDETRYIFETKTINSNNTIKVNDIIETINHFRCIDLVIDMANYKLTESMIKQFHFVLKNNSIDSLDPTFMVGNYKLKENVVGGIDTTSPDKVSMEMKRLLDNYNSKKEVTIEDIIEFHHDFETIHPFQDGNGRVGRLIMLKECLKYNYVPIIITDDIKMFYYRGLKNWNEERGWLIDTCLSGQDRVKELLSLFKIDFE</sequence>
<feature type="binding site" evidence="2">
    <location>
        <position position="267"/>
    </location>
    <ligand>
        <name>ATP</name>
        <dbReference type="ChEBI" id="CHEBI:30616"/>
    </ligand>
</feature>
<accession>A0A397S894</accession>
<evidence type="ECO:0000256" key="3">
    <source>
        <dbReference type="PIRSR" id="PIRSR640198-3"/>
    </source>
</evidence>
<reference evidence="5 6" key="1">
    <citation type="submission" date="2018-08" db="EMBL/GenBank/DDBJ databases">
        <title>Genomic Encyclopedia of Archaeal and Bacterial Type Strains, Phase II (KMG-II): from individual species to whole genera.</title>
        <authorList>
            <person name="Goeker M."/>
        </authorList>
    </citation>
    <scope>NUCLEOTIDE SEQUENCE [LARGE SCALE GENOMIC DNA]</scope>
    <source>
        <strain evidence="5 6">ATCC 27112</strain>
    </source>
</reference>
<dbReference type="Gene3D" id="1.10.3290.10">
    <property type="entry name" value="Fido-like domain"/>
    <property type="match status" value="1"/>
</dbReference>
<dbReference type="InterPro" id="IPR036597">
    <property type="entry name" value="Fido-like_dom_sf"/>
</dbReference>
<dbReference type="AlphaFoldDB" id="A0A397S894"/>
<organism evidence="5 6">
    <name type="scientific">Anaeroplasma bactoclasticum</name>
    <dbReference type="NCBI Taxonomy" id="2088"/>
    <lineage>
        <taxon>Bacteria</taxon>
        <taxon>Bacillati</taxon>
        <taxon>Mycoplasmatota</taxon>
        <taxon>Mollicutes</taxon>
        <taxon>Anaeroplasmatales</taxon>
        <taxon>Anaeroplasmataceae</taxon>
        <taxon>Anaeroplasma</taxon>
    </lineage>
</organism>
<dbReference type="InterPro" id="IPR003812">
    <property type="entry name" value="Fido"/>
</dbReference>
<evidence type="ECO:0000256" key="1">
    <source>
        <dbReference type="PIRSR" id="PIRSR640198-1"/>
    </source>
</evidence>
<name>A0A397S894_9MOLU</name>